<dbReference type="PANTHER" id="PTHR35889:SF3">
    <property type="entry name" value="F-BOX DOMAIN-CONTAINING PROTEIN"/>
    <property type="match status" value="1"/>
</dbReference>
<dbReference type="InterPro" id="IPR011444">
    <property type="entry name" value="DUF1549"/>
</dbReference>
<dbReference type="GO" id="GO:0009055">
    <property type="term" value="F:electron transfer activity"/>
    <property type="evidence" value="ECO:0007669"/>
    <property type="project" value="InterPro"/>
</dbReference>
<dbReference type="Proteomes" id="UP000316095">
    <property type="component" value="Unassembled WGS sequence"/>
</dbReference>
<dbReference type="Pfam" id="PF07587">
    <property type="entry name" value="PSD1"/>
    <property type="match status" value="1"/>
</dbReference>
<feature type="domain" description="DUF1553" evidence="3">
    <location>
        <begin position="694"/>
        <end position="948"/>
    </location>
</feature>
<dbReference type="InterPro" id="IPR036909">
    <property type="entry name" value="Cyt_c-like_dom_sf"/>
</dbReference>
<sequence length="971" mass="109141" precursor="true">MKYFSLAFLLLASPMLHADENFISKIEPLLRKRCFQCHSHNHKISAGLSLDSRSGWELGGDSGPAIIPGNPDESLLIDMISLEQMPPEEKLPAEEIALLVEWVERGAPDPRKLNNAHSDPLDWWSLKPLKKPSVPGNGHPIDAFIRSKLTEKGLQPTIQADRRTLVRRLYYNLHGLMPTQLEIEAIANKQDEFSWKKLVDELLASPRYGERWARHWLDVIHFADSHGCEHDVKRPNAWRFRDYVIDRLNADVSWGKFIREQLAADVFYPDDPQLTAALGFIAAGPLELSRASTAPVTFDYLDRDDIVTQTMAAFASTTANCARCHTHKFDPISQEDYYALQAVFAGVGKGDLEYDANAEVKKRRQDLENLRSAIARRDETVLLAEPYINIVSEWETAWQKQPVAWAVLEPEVFVTTGGGTLTQQDDGSIFAEGEVSDQEHYIVTSEIHRKRLSAVRLEVLKDERLPEGGPGRAANGNLHLSEVNLHWFPNHADGAVKLNIARASADFDQEGWTSAQAIDHELKTGWAIYPKVNESHQIVFELSESVDVSAGGKLVVTLKQLYPPKHLIGKFRLSVTDVEGGIAKALPKAAFEALNKPADQRTTAESDAVAAVALEQYVEKALAALPAKLVVYGVSSSWSHAKRLANPQEPKVVHLLRRGAIDQPVHEVGPGTLSVIPSLPARFENIDSKKESLRRAALADWLAHPDNPLTWRSIVNRVWYYHFGRGLCETPNDFGRMGGKPTHPELLDWLAVWFRDEAKGSLKELHRLILTSETWQQSSLVNSNPIDVQNLLLWRMNRRRLDAEVFRDSVLQITGRLDLTMGGPGIEQFNKSQGPQATPSLDYSAYDWNSENAGRRSIYRVVWRGIPDPFMETLDFPDMALLTPKRGFSVSALQSLMLYNDDFVLNASVWLAESIKRDASQKDWVRRAVGLCWLREPTASEAEAFETFVRTHGMAALCRVLLNSNEFLFVD</sequence>
<feature type="signal peptide" evidence="1">
    <location>
        <begin position="1"/>
        <end position="18"/>
    </location>
</feature>
<dbReference type="GO" id="GO:0020037">
    <property type="term" value="F:heme binding"/>
    <property type="evidence" value="ECO:0007669"/>
    <property type="project" value="InterPro"/>
</dbReference>
<reference evidence="5 6" key="1">
    <citation type="submission" date="2019-02" db="EMBL/GenBank/DDBJ databases">
        <title>Deep-cultivation of Planctomycetes and their phenomic and genomic characterization uncovers novel biology.</title>
        <authorList>
            <person name="Wiegand S."/>
            <person name="Jogler M."/>
            <person name="Boedeker C."/>
            <person name="Pinto D."/>
            <person name="Vollmers J."/>
            <person name="Rivas-Marin E."/>
            <person name="Kohn T."/>
            <person name="Peeters S.H."/>
            <person name="Heuer A."/>
            <person name="Rast P."/>
            <person name="Oberbeckmann S."/>
            <person name="Bunk B."/>
            <person name="Jeske O."/>
            <person name="Meyerdierks A."/>
            <person name="Storesund J.E."/>
            <person name="Kallscheuer N."/>
            <person name="Luecker S."/>
            <person name="Lage O.M."/>
            <person name="Pohl T."/>
            <person name="Merkel B.J."/>
            <person name="Hornburger P."/>
            <person name="Mueller R.-W."/>
            <person name="Bruemmer F."/>
            <person name="Labrenz M."/>
            <person name="Spormann A.M."/>
            <person name="Op Den Camp H."/>
            <person name="Overmann J."/>
            <person name="Amann R."/>
            <person name="Jetten M.S.M."/>
            <person name="Mascher T."/>
            <person name="Medema M.H."/>
            <person name="Devos D.P."/>
            <person name="Kaster A.-K."/>
            <person name="Ovreas L."/>
            <person name="Rohde M."/>
            <person name="Galperin M.Y."/>
            <person name="Jogler C."/>
        </authorList>
    </citation>
    <scope>NUCLEOTIDE SEQUENCE [LARGE SCALE GENOMIC DNA]</scope>
    <source>
        <strain evidence="5 6">Pan54</strain>
    </source>
</reference>
<dbReference type="AlphaFoldDB" id="A0A5C5XD61"/>
<protein>
    <submittedName>
        <fullName evidence="5">Planctomycete cytochrome C</fullName>
    </submittedName>
</protein>
<dbReference type="OrthoDB" id="127107at2"/>
<evidence type="ECO:0000313" key="6">
    <source>
        <dbReference type="Proteomes" id="UP000316095"/>
    </source>
</evidence>
<dbReference type="Pfam" id="PF07583">
    <property type="entry name" value="PSCyt2"/>
    <property type="match status" value="1"/>
</dbReference>
<keyword evidence="6" id="KW-1185">Reference proteome</keyword>
<feature type="domain" description="Cytochrome C Planctomycete-type" evidence="4">
    <location>
        <begin position="34"/>
        <end position="89"/>
    </location>
</feature>
<evidence type="ECO:0000259" key="4">
    <source>
        <dbReference type="Pfam" id="PF07635"/>
    </source>
</evidence>
<evidence type="ECO:0000313" key="5">
    <source>
        <dbReference type="EMBL" id="TWT60559.1"/>
    </source>
</evidence>
<dbReference type="InterPro" id="IPR011429">
    <property type="entry name" value="Cyt_c_Planctomycete-type"/>
</dbReference>
<gene>
    <name evidence="5" type="ORF">Pan54_12730</name>
</gene>
<keyword evidence="1" id="KW-0732">Signal</keyword>
<dbReference type="Pfam" id="PF07635">
    <property type="entry name" value="PSCyt1"/>
    <property type="match status" value="1"/>
</dbReference>
<evidence type="ECO:0000259" key="3">
    <source>
        <dbReference type="Pfam" id="PF07587"/>
    </source>
</evidence>
<evidence type="ECO:0000259" key="2">
    <source>
        <dbReference type="Pfam" id="PF07583"/>
    </source>
</evidence>
<feature type="chain" id="PRO_5022852586" evidence="1">
    <location>
        <begin position="19"/>
        <end position="971"/>
    </location>
</feature>
<feature type="domain" description="DUF1549" evidence="2">
    <location>
        <begin position="140"/>
        <end position="347"/>
    </location>
</feature>
<proteinExistence type="predicted"/>
<dbReference type="PANTHER" id="PTHR35889">
    <property type="entry name" value="CYCLOINULO-OLIGOSACCHARIDE FRUCTANOTRANSFERASE-RELATED"/>
    <property type="match status" value="1"/>
</dbReference>
<dbReference type="RefSeq" id="WP_146502664.1">
    <property type="nucleotide sequence ID" value="NZ_SJPG01000001.1"/>
</dbReference>
<evidence type="ECO:0000256" key="1">
    <source>
        <dbReference type="SAM" id="SignalP"/>
    </source>
</evidence>
<dbReference type="SUPFAM" id="SSF46626">
    <property type="entry name" value="Cytochrome c"/>
    <property type="match status" value="1"/>
</dbReference>
<dbReference type="EMBL" id="SJPG01000001">
    <property type="protein sequence ID" value="TWT60559.1"/>
    <property type="molecule type" value="Genomic_DNA"/>
</dbReference>
<organism evidence="5 6">
    <name type="scientific">Rubinisphaera italica</name>
    <dbReference type="NCBI Taxonomy" id="2527969"/>
    <lineage>
        <taxon>Bacteria</taxon>
        <taxon>Pseudomonadati</taxon>
        <taxon>Planctomycetota</taxon>
        <taxon>Planctomycetia</taxon>
        <taxon>Planctomycetales</taxon>
        <taxon>Planctomycetaceae</taxon>
        <taxon>Rubinisphaera</taxon>
    </lineage>
</organism>
<name>A0A5C5XD61_9PLAN</name>
<dbReference type="InterPro" id="IPR022655">
    <property type="entry name" value="DUF1553"/>
</dbReference>
<accession>A0A5C5XD61</accession>
<comment type="caution">
    <text evidence="5">The sequence shown here is derived from an EMBL/GenBank/DDBJ whole genome shotgun (WGS) entry which is preliminary data.</text>
</comment>